<dbReference type="RefSeq" id="WP_121482587.1">
    <property type="nucleotide sequence ID" value="NZ_CP032707.1"/>
</dbReference>
<comment type="subcellular location">
    <subcellularLocation>
        <location evidence="1">Membrane</location>
        <topology evidence="1">Multi-pass membrane protein</topology>
    </subcellularLocation>
</comment>
<evidence type="ECO:0000256" key="2">
    <source>
        <dbReference type="ARBA" id="ARBA00007511"/>
    </source>
</evidence>
<feature type="transmembrane region" description="Helical" evidence="7">
    <location>
        <begin position="49"/>
        <end position="67"/>
    </location>
</feature>
<dbReference type="NCBIfam" id="TIGR03717">
    <property type="entry name" value="R_switched_YjbE"/>
    <property type="match status" value="1"/>
</dbReference>
<organism evidence="8 9">
    <name type="scientific">Brevundimonas naejangsanensis</name>
    <dbReference type="NCBI Taxonomy" id="588932"/>
    <lineage>
        <taxon>Bacteria</taxon>
        <taxon>Pseudomonadati</taxon>
        <taxon>Pseudomonadota</taxon>
        <taxon>Alphaproteobacteria</taxon>
        <taxon>Caulobacterales</taxon>
        <taxon>Caulobacteraceae</taxon>
        <taxon>Brevundimonas</taxon>
    </lineage>
</organism>
<dbReference type="InterPro" id="IPR022301">
    <property type="entry name" value="Integral_membrane_YjbE"/>
</dbReference>
<protein>
    <submittedName>
        <fullName evidence="8">TerC family protein</fullName>
    </submittedName>
</protein>
<evidence type="ECO:0000256" key="5">
    <source>
        <dbReference type="ARBA" id="ARBA00023136"/>
    </source>
</evidence>
<feature type="transmembrane region" description="Helical" evidence="7">
    <location>
        <begin position="73"/>
        <end position="90"/>
    </location>
</feature>
<dbReference type="Pfam" id="PF03741">
    <property type="entry name" value="TerC"/>
    <property type="match status" value="1"/>
</dbReference>
<evidence type="ECO:0000313" key="8">
    <source>
        <dbReference type="EMBL" id="AYG95442.1"/>
    </source>
</evidence>
<evidence type="ECO:0000256" key="7">
    <source>
        <dbReference type="SAM" id="Phobius"/>
    </source>
</evidence>
<comment type="similarity">
    <text evidence="2">Belongs to the TerC family.</text>
</comment>
<feature type="transmembrane region" description="Helical" evidence="7">
    <location>
        <begin position="195"/>
        <end position="213"/>
    </location>
</feature>
<reference evidence="8 9" key="1">
    <citation type="submission" date="2018-10" db="EMBL/GenBank/DDBJ databases">
        <title>Complete genome sequence of Brevundimonas naejangsanensis BRV3.</title>
        <authorList>
            <person name="Berrios L."/>
            <person name="Ely B."/>
        </authorList>
    </citation>
    <scope>NUCLEOTIDE SEQUENCE [LARGE SCALE GENOMIC DNA]</scope>
    <source>
        <strain evidence="8 9">BRV3</strain>
    </source>
</reference>
<feature type="transmembrane region" description="Helical" evidence="7">
    <location>
        <begin position="138"/>
        <end position="160"/>
    </location>
</feature>
<gene>
    <name evidence="8" type="ORF">D8I30_09850</name>
</gene>
<dbReference type="Proteomes" id="UP000276984">
    <property type="component" value="Chromosome"/>
</dbReference>
<accession>A0A494RN32</accession>
<dbReference type="EMBL" id="CP032707">
    <property type="protein sequence ID" value="AYG95442.1"/>
    <property type="molecule type" value="Genomic_DNA"/>
</dbReference>
<sequence length="284" mass="30416">MDFLSNPEFVSQASALGKVLMIDLVLAGDNAVAVGLAAAALPQDQRRKAILIGLAAAVIMRIGLALITVQLLAIIGLLLAGGFLLLWVCWKMWRELREQATHDQAEAEAEIERAMAIEHGGGPSPEELGLKRKTFGAALIQIMVADLTMSLDNVLAVAGASHDHPWIMVFGLILSIALMGLAASFIAKLLNRYRWIAYIGLAIVLYVALHMIWDGGRSVIVRTGHTDQFNASAPTFLDIGAEEQAKHLRHGGEGPGRHTPEALPGGRERRDPPPVAAEPAPQAS</sequence>
<dbReference type="PANTHER" id="PTHR30238">
    <property type="entry name" value="MEMBRANE BOUND PREDICTED REDOX MODULATOR"/>
    <property type="match status" value="1"/>
</dbReference>
<evidence type="ECO:0000313" key="9">
    <source>
        <dbReference type="Proteomes" id="UP000276984"/>
    </source>
</evidence>
<dbReference type="OrthoDB" id="9807970at2"/>
<dbReference type="PANTHER" id="PTHR30238:SF4">
    <property type="entry name" value="SLL1022 PROTEIN"/>
    <property type="match status" value="1"/>
</dbReference>
<keyword evidence="5 7" id="KW-0472">Membrane</keyword>
<proteinExistence type="inferred from homology"/>
<dbReference type="AlphaFoldDB" id="A0A494RN32"/>
<feature type="transmembrane region" description="Helical" evidence="7">
    <location>
        <begin position="166"/>
        <end position="186"/>
    </location>
</feature>
<feature type="compositionally biased region" description="Basic and acidic residues" evidence="6">
    <location>
        <begin position="247"/>
        <end position="272"/>
    </location>
</feature>
<evidence type="ECO:0000256" key="4">
    <source>
        <dbReference type="ARBA" id="ARBA00022989"/>
    </source>
</evidence>
<keyword evidence="9" id="KW-1185">Reference proteome</keyword>
<dbReference type="SUPFAM" id="SSF103473">
    <property type="entry name" value="MFS general substrate transporter"/>
    <property type="match status" value="1"/>
</dbReference>
<feature type="transmembrane region" description="Helical" evidence="7">
    <location>
        <begin position="20"/>
        <end position="42"/>
    </location>
</feature>
<keyword evidence="4 7" id="KW-1133">Transmembrane helix</keyword>
<name>A0A494RN32_9CAUL</name>
<dbReference type="GO" id="GO:0016020">
    <property type="term" value="C:membrane"/>
    <property type="evidence" value="ECO:0007669"/>
    <property type="project" value="UniProtKB-SubCell"/>
</dbReference>
<feature type="region of interest" description="Disordered" evidence="6">
    <location>
        <begin position="247"/>
        <end position="284"/>
    </location>
</feature>
<dbReference type="InterPro" id="IPR036259">
    <property type="entry name" value="MFS_trans_sf"/>
</dbReference>
<dbReference type="InterPro" id="IPR005496">
    <property type="entry name" value="Integral_membrane_TerC"/>
</dbReference>
<evidence type="ECO:0000256" key="1">
    <source>
        <dbReference type="ARBA" id="ARBA00004141"/>
    </source>
</evidence>
<evidence type="ECO:0000256" key="3">
    <source>
        <dbReference type="ARBA" id="ARBA00022692"/>
    </source>
</evidence>
<keyword evidence="3 7" id="KW-0812">Transmembrane</keyword>
<evidence type="ECO:0000256" key="6">
    <source>
        <dbReference type="SAM" id="MobiDB-lite"/>
    </source>
</evidence>